<evidence type="ECO:0000313" key="5">
    <source>
        <dbReference type="Proteomes" id="UP000509327"/>
    </source>
</evidence>
<keyword evidence="5" id="KW-1185">Reference proteome</keyword>
<dbReference type="OrthoDB" id="9804686at2"/>
<reference evidence="2 4" key="1">
    <citation type="submission" date="2018-06" db="EMBL/GenBank/DDBJ databases">
        <title>Genomic Encyclopedia of Type Strains, Phase III (KMG-III): the genomes of soil and plant-associated and newly described type strains.</title>
        <authorList>
            <person name="Whitman W."/>
        </authorList>
    </citation>
    <scope>NUCLEOTIDE SEQUENCE [LARGE SCALE GENOMIC DNA]</scope>
    <source>
        <strain evidence="2 4">CECT 7022</strain>
    </source>
</reference>
<feature type="chain" id="PRO_5038687659" evidence="1">
    <location>
        <begin position="25"/>
        <end position="318"/>
    </location>
</feature>
<dbReference type="RefSeq" id="WP_110893396.1">
    <property type="nucleotide sequence ID" value="NZ_CP054614.1"/>
</dbReference>
<sequence>MLKRKKLVTFVLACSMVFSAVGMAVLPVATVSAADASGTTASMSDILKNQRPDGGWRKDYSQTSGEWAKSTIDNKATYSEIRRLASEFKKTNDPRYSAAAIKGINFLLNMQYSNGGWPQVYQSSGYHAHITYNDEAMINVMYMLDEVAARKGDFSFIDSSLANRSKNAVSKGVDAILNTQVVSGGKLTVWGQQHDASSLKPAGGRIYEVPSLTAAESVSIVKFLKTRPSNSRITASIKGAEAWFNKVKITGYRYERGNGDSRIIADSSAAPIWARFYELGTDKPIFVGRDGIVKYKLSDIEKERRGGYAWYGSWPSKL</sequence>
<dbReference type="Pfam" id="PF09492">
    <property type="entry name" value="Pec_lyase"/>
    <property type="match status" value="1"/>
</dbReference>
<dbReference type="EC" id="4.2.2.2" evidence="3"/>
<proteinExistence type="predicted"/>
<evidence type="ECO:0000313" key="2">
    <source>
        <dbReference type="EMBL" id="PYE52342.1"/>
    </source>
</evidence>
<dbReference type="EMBL" id="CP054614">
    <property type="protein sequence ID" value="QKS59541.1"/>
    <property type="molecule type" value="Genomic_DNA"/>
</dbReference>
<dbReference type="Proteomes" id="UP000247790">
    <property type="component" value="Unassembled WGS sequence"/>
</dbReference>
<dbReference type="NCBIfam" id="TIGR02474">
    <property type="entry name" value="pec_lyase"/>
    <property type="match status" value="1"/>
</dbReference>
<reference evidence="3 5" key="2">
    <citation type="submission" date="2020-06" db="EMBL/GenBank/DDBJ databases">
        <title>Complete genome of Paenibacillus barcinonensis KACC11450.</title>
        <authorList>
            <person name="Kim M."/>
            <person name="Park Y.-J."/>
            <person name="Shin J.-H."/>
        </authorList>
    </citation>
    <scope>NUCLEOTIDE SEQUENCE [LARGE SCALE GENOMIC DNA]</scope>
    <source>
        <strain evidence="3 5">KACC11450</strain>
    </source>
</reference>
<dbReference type="SUPFAM" id="SSF81853">
    <property type="entry name" value="Family 10 polysaccharide lyase"/>
    <property type="match status" value="1"/>
</dbReference>
<protein>
    <submittedName>
        <fullName evidence="2 3">Pectate lyase</fullName>
        <ecNumber evidence="3">4.2.2.2</ecNumber>
    </submittedName>
</protein>
<keyword evidence="2" id="KW-0456">Lyase</keyword>
<evidence type="ECO:0000256" key="1">
    <source>
        <dbReference type="SAM" id="SignalP"/>
    </source>
</evidence>
<dbReference type="Proteomes" id="UP000509327">
    <property type="component" value="Chromosome"/>
</dbReference>
<name>A0A2V4VG79_PAEBA</name>
<dbReference type="GO" id="GO:0030570">
    <property type="term" value="F:pectate lyase activity"/>
    <property type="evidence" value="ECO:0007669"/>
    <property type="project" value="UniProtKB-EC"/>
</dbReference>
<evidence type="ECO:0000313" key="4">
    <source>
        <dbReference type="Proteomes" id="UP000247790"/>
    </source>
</evidence>
<accession>A0A2V4VG79</accession>
<dbReference type="InterPro" id="IPR012669">
    <property type="entry name" value="Pectate_lyase"/>
</dbReference>
<dbReference type="GO" id="GO:0016787">
    <property type="term" value="F:hydrolase activity"/>
    <property type="evidence" value="ECO:0007669"/>
    <property type="project" value="UniProtKB-KW"/>
</dbReference>
<keyword evidence="3" id="KW-0378">Hydrolase</keyword>
<evidence type="ECO:0000313" key="3">
    <source>
        <dbReference type="EMBL" id="QKS59541.1"/>
    </source>
</evidence>
<organism evidence="2 4">
    <name type="scientific">Paenibacillus barcinonensis</name>
    <dbReference type="NCBI Taxonomy" id="198119"/>
    <lineage>
        <taxon>Bacteria</taxon>
        <taxon>Bacillati</taxon>
        <taxon>Bacillota</taxon>
        <taxon>Bacilli</taxon>
        <taxon>Bacillales</taxon>
        <taxon>Paenibacillaceae</taxon>
        <taxon>Paenibacillus</taxon>
    </lineage>
</organism>
<dbReference type="Gene3D" id="1.50.10.20">
    <property type="match status" value="1"/>
</dbReference>
<dbReference type="EMBL" id="QJSW01000001">
    <property type="protein sequence ID" value="PYE52342.1"/>
    <property type="molecule type" value="Genomic_DNA"/>
</dbReference>
<gene>
    <name evidence="3" type="primary">pelA</name>
    <name evidence="2" type="ORF">DFQ00_101276</name>
    <name evidence="3" type="ORF">HUB98_27260</name>
</gene>
<feature type="signal peptide" evidence="1">
    <location>
        <begin position="1"/>
        <end position="24"/>
    </location>
</feature>
<keyword evidence="1" id="KW-0732">Signal</keyword>
<dbReference type="AlphaFoldDB" id="A0A2V4VG79"/>